<feature type="compositionally biased region" description="Polar residues" evidence="3">
    <location>
        <begin position="1624"/>
        <end position="1633"/>
    </location>
</feature>
<feature type="compositionally biased region" description="Polar residues" evidence="3">
    <location>
        <begin position="2477"/>
        <end position="2489"/>
    </location>
</feature>
<feature type="compositionally biased region" description="Polar residues" evidence="3">
    <location>
        <begin position="2457"/>
        <end position="2469"/>
    </location>
</feature>
<dbReference type="PANTHER" id="PTHR12607:SF12">
    <property type="entry name" value="APC-LIKE, ISOFORM A-RELATED"/>
    <property type="match status" value="1"/>
</dbReference>
<feature type="region of interest" description="Disordered" evidence="3">
    <location>
        <begin position="1483"/>
        <end position="1681"/>
    </location>
</feature>
<evidence type="ECO:0000313" key="4">
    <source>
        <dbReference type="EMBL" id="CAG5118258.1"/>
    </source>
</evidence>
<evidence type="ECO:0000313" key="5">
    <source>
        <dbReference type="Proteomes" id="UP000678393"/>
    </source>
</evidence>
<dbReference type="InterPro" id="IPR041257">
    <property type="entry name" value="APC_rep"/>
</dbReference>
<dbReference type="Pfam" id="PF00514">
    <property type="entry name" value="Arm"/>
    <property type="match status" value="1"/>
</dbReference>
<dbReference type="GO" id="GO:0045295">
    <property type="term" value="F:gamma-catenin binding"/>
    <property type="evidence" value="ECO:0007669"/>
    <property type="project" value="TreeGrafter"/>
</dbReference>
<dbReference type="Gene3D" id="1.25.10.10">
    <property type="entry name" value="Leucine-rich Repeat Variant"/>
    <property type="match status" value="1"/>
</dbReference>
<evidence type="ECO:0000256" key="3">
    <source>
        <dbReference type="SAM" id="MobiDB-lite"/>
    </source>
</evidence>
<dbReference type="GO" id="GO:0007026">
    <property type="term" value="P:negative regulation of microtubule depolymerization"/>
    <property type="evidence" value="ECO:0007669"/>
    <property type="project" value="TreeGrafter"/>
</dbReference>
<feature type="region of interest" description="Disordered" evidence="3">
    <location>
        <begin position="1283"/>
        <end position="1327"/>
    </location>
</feature>
<keyword evidence="5" id="KW-1185">Reference proteome</keyword>
<proteinExistence type="inferred from homology"/>
<dbReference type="InterPro" id="IPR016024">
    <property type="entry name" value="ARM-type_fold"/>
</dbReference>
<comment type="similarity">
    <text evidence="1">Belongs to the adenomatous polyposis coli (APC) family.</text>
</comment>
<dbReference type="GO" id="GO:0016055">
    <property type="term" value="P:Wnt signaling pathway"/>
    <property type="evidence" value="ECO:0007669"/>
    <property type="project" value="UniProtKB-KW"/>
</dbReference>
<feature type="region of interest" description="Disordered" evidence="3">
    <location>
        <begin position="2806"/>
        <end position="2873"/>
    </location>
</feature>
<feature type="compositionally biased region" description="Polar residues" evidence="3">
    <location>
        <begin position="474"/>
        <end position="488"/>
    </location>
</feature>
<feature type="compositionally biased region" description="Basic and acidic residues" evidence="3">
    <location>
        <begin position="1499"/>
        <end position="1518"/>
    </location>
</feature>
<feature type="compositionally biased region" description="Basic and acidic residues" evidence="3">
    <location>
        <begin position="2511"/>
        <end position="2522"/>
    </location>
</feature>
<feature type="region of interest" description="Disordered" evidence="3">
    <location>
        <begin position="2950"/>
        <end position="2979"/>
    </location>
</feature>
<dbReference type="GO" id="GO:0016477">
    <property type="term" value="P:cell migration"/>
    <property type="evidence" value="ECO:0007669"/>
    <property type="project" value="TreeGrafter"/>
</dbReference>
<feature type="compositionally biased region" description="Polar residues" evidence="3">
    <location>
        <begin position="2566"/>
        <end position="2576"/>
    </location>
</feature>
<dbReference type="Pfam" id="PF18797">
    <property type="entry name" value="APC_rep"/>
    <property type="match status" value="1"/>
</dbReference>
<dbReference type="GO" id="GO:0001708">
    <property type="term" value="P:cell fate specification"/>
    <property type="evidence" value="ECO:0007669"/>
    <property type="project" value="TreeGrafter"/>
</dbReference>
<dbReference type="GO" id="GO:0016342">
    <property type="term" value="C:catenin complex"/>
    <property type="evidence" value="ECO:0007669"/>
    <property type="project" value="TreeGrafter"/>
</dbReference>
<organism evidence="4 5">
    <name type="scientific">Candidula unifasciata</name>
    <dbReference type="NCBI Taxonomy" id="100452"/>
    <lineage>
        <taxon>Eukaryota</taxon>
        <taxon>Metazoa</taxon>
        <taxon>Spiralia</taxon>
        <taxon>Lophotrochozoa</taxon>
        <taxon>Mollusca</taxon>
        <taxon>Gastropoda</taxon>
        <taxon>Heterobranchia</taxon>
        <taxon>Euthyneura</taxon>
        <taxon>Panpulmonata</taxon>
        <taxon>Eupulmonata</taxon>
        <taxon>Stylommatophora</taxon>
        <taxon>Helicina</taxon>
        <taxon>Helicoidea</taxon>
        <taxon>Geomitridae</taxon>
        <taxon>Candidula</taxon>
    </lineage>
</organism>
<feature type="region of interest" description="Disordered" evidence="3">
    <location>
        <begin position="698"/>
        <end position="717"/>
    </location>
</feature>
<feature type="compositionally biased region" description="Gly residues" evidence="3">
    <location>
        <begin position="506"/>
        <end position="516"/>
    </location>
</feature>
<dbReference type="SUPFAM" id="SSF48371">
    <property type="entry name" value="ARM repeat"/>
    <property type="match status" value="1"/>
</dbReference>
<feature type="compositionally biased region" description="Polar residues" evidence="3">
    <location>
        <begin position="1558"/>
        <end position="1568"/>
    </location>
</feature>
<feature type="region of interest" description="Disordered" evidence="3">
    <location>
        <begin position="589"/>
        <end position="614"/>
    </location>
</feature>
<feature type="compositionally biased region" description="Polar residues" evidence="3">
    <location>
        <begin position="1807"/>
        <end position="1834"/>
    </location>
</feature>
<feature type="compositionally biased region" description="Polar residues" evidence="3">
    <location>
        <begin position="2688"/>
        <end position="2709"/>
    </location>
</feature>
<feature type="region of interest" description="Disordered" evidence="3">
    <location>
        <begin position="1736"/>
        <end position="1892"/>
    </location>
</feature>
<feature type="region of interest" description="Disordered" evidence="3">
    <location>
        <begin position="2363"/>
        <end position="2579"/>
    </location>
</feature>
<feature type="compositionally biased region" description="Basic and acidic residues" evidence="3">
    <location>
        <begin position="518"/>
        <end position="527"/>
    </location>
</feature>
<feature type="compositionally biased region" description="Low complexity" evidence="3">
    <location>
        <begin position="2369"/>
        <end position="2386"/>
    </location>
</feature>
<protein>
    <recommendedName>
        <fullName evidence="6">Adenomatous polyposis coli protein</fullName>
    </recommendedName>
</protein>
<evidence type="ECO:0000256" key="1">
    <source>
        <dbReference type="ARBA" id="ARBA00009051"/>
    </source>
</evidence>
<dbReference type="GO" id="GO:0007399">
    <property type="term" value="P:nervous system development"/>
    <property type="evidence" value="ECO:0007669"/>
    <property type="project" value="TreeGrafter"/>
</dbReference>
<sequence length="2979" mass="322003">VEMVYSLLSMLGTHDKDDMSRTLFAMSQSQDSCIAMRQSGCLPLLLQLLHGSEKDSGLLGKTRGSKGARVRAAAALRNIVKCNHDDKRGRREARTLRLLEQLRAYCDQQRGESEDEDEETVINSEWLCVCVCIIVIGGKGGGDYTQTDHQPVAAISTIMRLSFDEDYRHAICTLGGLQAIADLLEGGMGREGAAASFLACVWCVPSCMALTNLTFGDGKNKALLCSMYSAMEALTYQVASSCEDLIQPSASVLRNLSWRADLASKRALREIGAVSTLMKAAMRVKKETTLKSILSALWNLSSHCSENKAEICAVEGSLQFLVNLLTYKSISKTLSIVENGGGILRNVSSHVAVREEYRQILRNHDCLKILLHHLKSPSLTVVGNACGTLWNLSARCEEDQNALREMGAVSMLRNLVHSRHKMISSGSSAALRNLLLSIPAGKSLGNEKAVGSSHLSLHVRKQLAMETELDSNLSETCDNIESPRSSPTGIVHRSESEPRRFVYHLNGGGDGSGGGDNALRKEEDSRKLTRRQMMSRSGNESVSNPVVTSCSQVVRTGSQDSVGSTHSDISHDRNRAHTMLAKSSLLLNKRQGSSLERKEQPPPVHNGTPRPNIPNPQSIITDHKTHMNFSSLGNSSGYTSTGSCGTTVVNNVPAHVRQIHPLGIHQPQYQTMPNSRIVKYMHEVAMYAGVEPNRSFDSHPSLVQSAPSHSQPFHLSGFSSNQLQQQHLAMSSSSSGLSNLNGSLSMANSAGCSSDFDNHHSVNSSTVEEDTDQPVNYSLKYQDVCSGDRAKKTSSSDPMLMPYSYLASSVGGLNFRSGMAPENLRPQTVKDCNYLLNNSVYDKLTSNVSGGSGLLGSSNTTSHRPVPNLVHNRFHTPHGYQSAVVPHHHHHPPRFMAPQTPYNNTSFHPRGSGYSSKGKMFNSGANQVSTVQAAHQSPTHPRPVKQFNSAYAETDLDIVVDQPTNFSLRYNEVLEDNCSEDYQEQPINYSVHFRDDGEREGQDMGVYRDKRHCVECKYVEARRTNDISSNDDQVRTFCTEGTPYLSTATSLTDLTQAGKSEREEEAVYSKQMKLTTEMDRTGSRTDMMAAASSSGSHTTDRQTGSTVIGSVRGQNQIAVTSNGNSQLTDDHMVQQNFHADSNEGALDQTKTYCEEGTPVCFSRVSSLSSLHCTEPREGSGNTKHSNITDKVELTCIDETDAPEALMRSVMENKRAACAMSKSASNLRRTNPEQVLKGDRECKTVTFDENQQVEETPLMFSRCSSPESLSSFDTQSVHSSVVSEYSRRASEVVSPSEIPDSPSESMPPSPRQTHSPTRRFKDFPTTPKSTNVVAKQSLNFEKTPITVKTETFGNFPAYDEEDKPVNFAMRNAEIPVENAFSEFDDDRPIDFSSVEREHEESHAFDMFQKNSLPANINQSAHLINRIMTPRTKITSKFEEQNMETESSSGKSEVPVVYADEGTPPNFSETTSLSGITVASSSTRGGTSKYANIQHQPQEPDLPKVEEKEAGSELVNRHEAPAVFSVGKENNAAKSMGRHEDRDSSMSDVSEGEEDILAQCISSGMPTPVSSARKIRRSSSDNTTKKKSGIPLKTSPDAPVKNPTKMPSILKSTPKKPTPSGKSLPNQAKNDNSSVDNEDLLLSQMIESGMPKGRAGRKLPAEHNATVSDKGKQNGRGASTTVTVPRSSNITIVAPFHDFVPTDSVRTYDVEGTPRNFSTATSLSDLTVDSEGSKCGLAGLITPPKSGKGYDSNVRTKQSSSKLRMPANKSSPKGRSGNKQSAPQQMPQDNKRIFGDSSTNEGPEYVTFSPPSNDTLHTYNLEGTPTIFSRNDSLSSLGGKDSRGTGSGISASPHKDHRFADESDNSSCSLPKERHVVGQSSEDSSVAGDRAERPIKFGVEDTPVCFSRNSSLSSLNSIDKIEPADTKPFSRGVCKDSAEATANCVNPDRKHHHESSGSLSDEMADCDPTPSEQALLEQCINSAMPKSRVPKGDDKTRRYSKTKILNQQAAVVGKSNMGSEVGFSNTNGYHSSSEVDSGLQRSLSHRQSGQDNLMTRSCSDTTALDLHFQTPCSSARKSRYSDWQKQRHRSEESAEQNVSEVCYDVSDSVSEAMLLEETDGLVPGSGKLMTLKAQASQMGGSTVDEDLFIENETASLVSNDNFSDTNSEFSVPWSVSSDKSSELSVGATGGQRETSLSNKVGSARIVKPTTAQQSAKVPVTNEEEAKVIRGHRKPLYHHKANNAGGIIKGGQQISLLPGNKGSTPVGVGKNKTGLPAQGLKKTPPKPQNGGRASPKTASQDGSSKTSQKDPEVRSRSAGTSTLSGKASSGGDDIESKGAEQRNQPGVTNRCVGKVASKAGNKSIAATGACMSSSHSGPSVGSSTSPGLPNLVGTTKSPAHSRLPTASPASKGNSSVNRCNRQESNTSRSSSGGTVNSTSSEKKPGQSISKVADEAVAASSRGSSIPTRRCNGSSSSLSSIDNSKNTQQGNADSNKHVSPASSGKKQTRKIATLRRGDDSFDRSPSRDSPLSSTSSSSSRLPISLTKVSPASPKPSSLPPSGFKTKAATLPNTSSVSSRSVGDRICKSSTYEKIASDMVTQDVPCSMQPTNSIPKIMQLSAHLKQTCGSVESPESGVRRGEVFELCDDDDDDEEDNCDTNISESMTHSDSITVSNSSQNPNENSQHNVFEDFSSTSQDNSQMDTSSYTDTNTSRKNKPKLQAFDLHLPDADETCCSMYSFNDSVGSPQNENSLVENHKDVISDNTLSEVSISEILQNGTDCLKIEGKNKHGEEKTGGKAKSIVAQGLKRLFSGRHKEKEKDPKSKSTEKNSIKSKSHEKESKSKHSKSEIKDKKNGKDKKDNEILQSNMRIEPQLAVPNDERLLFSQGTSTTPSVKHMPPKIENALAGTVLKVNGGSNHVAFGVGPDECGEISTEGCITQASEKHMTKTEMLLARRRKTTPSSTHSEDSRGEGDTSACMVTTV</sequence>
<dbReference type="GO" id="GO:0008013">
    <property type="term" value="F:beta-catenin binding"/>
    <property type="evidence" value="ECO:0007669"/>
    <property type="project" value="InterPro"/>
</dbReference>
<dbReference type="InterPro" id="IPR011989">
    <property type="entry name" value="ARM-like"/>
</dbReference>
<feature type="compositionally biased region" description="Low complexity" evidence="3">
    <location>
        <begin position="1290"/>
        <end position="1303"/>
    </location>
</feature>
<reference evidence="4" key="1">
    <citation type="submission" date="2021-04" db="EMBL/GenBank/DDBJ databases">
        <authorList>
            <consortium name="Molecular Ecology Group"/>
        </authorList>
    </citation>
    <scope>NUCLEOTIDE SEQUENCE</scope>
</reference>
<dbReference type="SMART" id="SM00185">
    <property type="entry name" value="ARM"/>
    <property type="match status" value="7"/>
</dbReference>
<dbReference type="GO" id="GO:0030877">
    <property type="term" value="C:beta-catenin destruction complex"/>
    <property type="evidence" value="ECO:0007669"/>
    <property type="project" value="TreeGrafter"/>
</dbReference>
<dbReference type="Proteomes" id="UP000678393">
    <property type="component" value="Unassembled WGS sequence"/>
</dbReference>
<dbReference type="GO" id="GO:0008017">
    <property type="term" value="F:microtubule binding"/>
    <property type="evidence" value="ECO:0007669"/>
    <property type="project" value="TreeGrafter"/>
</dbReference>
<feature type="compositionally biased region" description="Low complexity" evidence="3">
    <location>
        <begin position="2421"/>
        <end position="2436"/>
    </location>
</feature>
<feature type="region of interest" description="Disordered" evidence="3">
    <location>
        <begin position="2641"/>
        <end position="2711"/>
    </location>
</feature>
<feature type="region of interest" description="Disordered" evidence="3">
    <location>
        <begin position="1938"/>
        <end position="1972"/>
    </location>
</feature>
<feature type="region of interest" description="Disordered" evidence="3">
    <location>
        <begin position="2252"/>
        <end position="2349"/>
    </location>
</feature>
<feature type="compositionally biased region" description="Polar residues" evidence="3">
    <location>
        <begin position="2654"/>
        <end position="2669"/>
    </location>
</feature>
<feature type="region of interest" description="Disordered" evidence="3">
    <location>
        <begin position="474"/>
        <end position="547"/>
    </location>
</feature>
<evidence type="ECO:0000256" key="2">
    <source>
        <dbReference type="ARBA" id="ARBA00022687"/>
    </source>
</evidence>
<dbReference type="OrthoDB" id="5918429at2759"/>
<feature type="compositionally biased region" description="Low complexity" evidence="3">
    <location>
        <begin position="2523"/>
        <end position="2547"/>
    </location>
</feature>
<accession>A0A8S3YP79</accession>
<feature type="compositionally biased region" description="Low complexity" evidence="3">
    <location>
        <begin position="2171"/>
        <end position="2182"/>
    </location>
</feature>
<dbReference type="GO" id="GO:0005881">
    <property type="term" value="C:cytoplasmic microtubule"/>
    <property type="evidence" value="ECO:0007669"/>
    <property type="project" value="TreeGrafter"/>
</dbReference>
<feature type="compositionally biased region" description="Polar residues" evidence="3">
    <location>
        <begin position="1751"/>
        <end position="1786"/>
    </location>
</feature>
<evidence type="ECO:0008006" key="6">
    <source>
        <dbReference type="Google" id="ProtNLM"/>
    </source>
</evidence>
<feature type="compositionally biased region" description="Polar residues" evidence="3">
    <location>
        <begin position="701"/>
        <end position="717"/>
    </location>
</feature>
<dbReference type="FunFam" id="1.25.10.10:FF:001248">
    <property type="entry name" value="Adenomatous polyposis coli protein, putative"/>
    <property type="match status" value="1"/>
</dbReference>
<feature type="compositionally biased region" description="Polar residues" evidence="3">
    <location>
        <begin position="532"/>
        <end position="547"/>
    </location>
</feature>
<feature type="compositionally biased region" description="Basic and acidic residues" evidence="3">
    <location>
        <begin position="2810"/>
        <end position="2859"/>
    </location>
</feature>
<dbReference type="InterPro" id="IPR026818">
    <property type="entry name" value="Apc_fam"/>
</dbReference>
<dbReference type="InterPro" id="IPR009223">
    <property type="entry name" value="APC_rpt"/>
</dbReference>
<feature type="compositionally biased region" description="Polar residues" evidence="3">
    <location>
        <begin position="2293"/>
        <end position="2303"/>
    </location>
</feature>
<dbReference type="PANTHER" id="PTHR12607">
    <property type="entry name" value="ADENOMATOUS POLYPOSIS COLI PROTEIN FAMILY"/>
    <property type="match status" value="1"/>
</dbReference>
<comment type="caution">
    <text evidence="4">The sequence shown here is derived from an EMBL/GenBank/DDBJ whole genome shotgun (WGS) entry which is preliminary data.</text>
</comment>
<dbReference type="InterPro" id="IPR000225">
    <property type="entry name" value="Armadillo"/>
</dbReference>
<feature type="compositionally biased region" description="Polar residues" evidence="3">
    <location>
        <begin position="2404"/>
        <end position="2420"/>
    </location>
</feature>
<dbReference type="GO" id="GO:0007389">
    <property type="term" value="P:pattern specification process"/>
    <property type="evidence" value="ECO:0007669"/>
    <property type="project" value="TreeGrafter"/>
</dbReference>
<feature type="non-terminal residue" evidence="4">
    <location>
        <position position="2979"/>
    </location>
</feature>
<feature type="region of interest" description="Disordered" evidence="3">
    <location>
        <begin position="2171"/>
        <end position="2196"/>
    </location>
</feature>
<gene>
    <name evidence="4" type="ORF">CUNI_LOCUS3816</name>
</gene>
<feature type="compositionally biased region" description="Polar residues" evidence="3">
    <location>
        <begin position="2314"/>
        <end position="2324"/>
    </location>
</feature>
<feature type="compositionally biased region" description="Polar residues" evidence="3">
    <location>
        <begin position="1483"/>
        <end position="1495"/>
    </location>
</feature>
<feature type="compositionally biased region" description="Low complexity" evidence="3">
    <location>
        <begin position="2670"/>
        <end position="2683"/>
    </location>
</feature>
<dbReference type="EMBL" id="CAJHNH020000522">
    <property type="protein sequence ID" value="CAG5118258.1"/>
    <property type="molecule type" value="Genomic_DNA"/>
</dbReference>
<name>A0A8S3YP79_9EUPU</name>
<keyword evidence="2" id="KW-0879">Wnt signaling pathway</keyword>
<dbReference type="Pfam" id="PF05923">
    <property type="entry name" value="APC_r"/>
    <property type="match status" value="5"/>
</dbReference>
<dbReference type="GO" id="GO:0090090">
    <property type="term" value="P:negative regulation of canonical Wnt signaling pathway"/>
    <property type="evidence" value="ECO:0007669"/>
    <property type="project" value="TreeGrafter"/>
</dbReference>
<feature type="compositionally biased region" description="Acidic residues" evidence="3">
    <location>
        <begin position="2641"/>
        <end position="2653"/>
    </location>
</feature>
<feature type="region of interest" description="Disordered" evidence="3">
    <location>
        <begin position="2020"/>
        <end position="2051"/>
    </location>
</feature>